<gene>
    <name evidence="2" type="ORF">MMJJ_02300</name>
</gene>
<reference evidence="3" key="1">
    <citation type="journal article" date="2018" name="Genome Announc.">
        <title>Complete Genome Sequence of the Methanococcus maripaludis Type Strain JJ (DSM 2067), a Model for Selenoprotein Synthesis in Archaea.</title>
        <authorList>
            <person name="Poehlein A."/>
            <person name="Heym D."/>
            <person name="Quitzke V."/>
            <person name="Fersch J."/>
            <person name="Daniel R."/>
            <person name="Rother M."/>
        </authorList>
    </citation>
    <scope>NUCLEOTIDE SEQUENCE [LARGE SCALE GENOMIC DNA]</scope>
    <source>
        <strain evidence="3">DSM 2067</strain>
    </source>
</reference>
<dbReference type="GeneID" id="36101326"/>
<keyword evidence="1" id="KW-0175">Coiled coil</keyword>
<proteinExistence type="predicted"/>
<dbReference type="KEGG" id="mmad:MMJJ_02300"/>
<dbReference type="EMBL" id="CP026606">
    <property type="protein sequence ID" value="AVB75649.1"/>
    <property type="molecule type" value="Genomic_DNA"/>
</dbReference>
<sequence>MVEINADDSICNVCLGFGLKINPEIEYLKNKPIGTLFGEYEKLKEELFLEEELYLEDQIIRDINKVFIDWEKEKIDLIKEIDYPVNFGSEILKKYKKEGIEVTEKSIKKYKEEIENREEQMKERRLKMNSIMEKIKFIKILMDSIVEIIY</sequence>
<dbReference type="AlphaFoldDB" id="A0A2L1C8J2"/>
<evidence type="ECO:0000256" key="1">
    <source>
        <dbReference type="SAM" id="Coils"/>
    </source>
</evidence>
<dbReference type="Proteomes" id="UP000239462">
    <property type="component" value="Chromosome"/>
</dbReference>
<accession>A0A2L1C8J2</accession>
<evidence type="ECO:0000313" key="3">
    <source>
        <dbReference type="Proteomes" id="UP000239462"/>
    </source>
</evidence>
<protein>
    <submittedName>
        <fullName evidence="2">Uncharacterized protein</fullName>
    </submittedName>
</protein>
<feature type="coiled-coil region" evidence="1">
    <location>
        <begin position="100"/>
        <end position="127"/>
    </location>
</feature>
<organism evidence="2 3">
    <name type="scientific">Methanococcus maripaludis</name>
    <name type="common">Methanococcus deltae</name>
    <dbReference type="NCBI Taxonomy" id="39152"/>
    <lineage>
        <taxon>Archaea</taxon>
        <taxon>Methanobacteriati</taxon>
        <taxon>Methanobacteriota</taxon>
        <taxon>Methanomada group</taxon>
        <taxon>Methanococci</taxon>
        <taxon>Methanococcales</taxon>
        <taxon>Methanococcaceae</taxon>
        <taxon>Methanococcus</taxon>
    </lineage>
</organism>
<evidence type="ECO:0000313" key="2">
    <source>
        <dbReference type="EMBL" id="AVB75649.1"/>
    </source>
</evidence>
<name>A0A2L1C8J2_METMI</name>
<dbReference type="RefSeq" id="WP_104837315.1">
    <property type="nucleotide sequence ID" value="NZ_CP026606.1"/>
</dbReference>